<evidence type="ECO:0000313" key="2">
    <source>
        <dbReference type="Proteomes" id="UP000019132"/>
    </source>
</evidence>
<reference evidence="2" key="2">
    <citation type="submission" date="2010-04" db="EMBL/GenBank/DDBJ databases">
        <authorList>
            <person name="Buell R."/>
            <person name="Hamilton J."/>
            <person name="Hostetler J."/>
        </authorList>
    </citation>
    <scope>NUCLEOTIDE SEQUENCE [LARGE SCALE GENOMIC DNA]</scope>
    <source>
        <strain evidence="2">DAOM:BR144</strain>
    </source>
</reference>
<dbReference type="HOGENOM" id="CLU_131892_0_0_1"/>
<dbReference type="AlphaFoldDB" id="K3WUE6"/>
<reference evidence="2" key="1">
    <citation type="journal article" date="2010" name="Genome Biol.">
        <title>Genome sequence of the necrotrophic plant pathogen Pythium ultimum reveals original pathogenicity mechanisms and effector repertoire.</title>
        <authorList>
            <person name="Levesque C.A."/>
            <person name="Brouwer H."/>
            <person name="Cano L."/>
            <person name="Hamilton J.P."/>
            <person name="Holt C."/>
            <person name="Huitema E."/>
            <person name="Raffaele S."/>
            <person name="Robideau G.P."/>
            <person name="Thines M."/>
            <person name="Win J."/>
            <person name="Zerillo M.M."/>
            <person name="Beakes G.W."/>
            <person name="Boore J.L."/>
            <person name="Busam D."/>
            <person name="Dumas B."/>
            <person name="Ferriera S."/>
            <person name="Fuerstenberg S.I."/>
            <person name="Gachon C.M."/>
            <person name="Gaulin E."/>
            <person name="Govers F."/>
            <person name="Grenville-Briggs L."/>
            <person name="Horner N."/>
            <person name="Hostetler J."/>
            <person name="Jiang R.H."/>
            <person name="Johnson J."/>
            <person name="Krajaejun T."/>
            <person name="Lin H."/>
            <person name="Meijer H.J."/>
            <person name="Moore B."/>
            <person name="Morris P."/>
            <person name="Phuntmart V."/>
            <person name="Puiu D."/>
            <person name="Shetty J."/>
            <person name="Stajich J.E."/>
            <person name="Tripathy S."/>
            <person name="Wawra S."/>
            <person name="van West P."/>
            <person name="Whitty B.R."/>
            <person name="Coutinho P.M."/>
            <person name="Henrissat B."/>
            <person name="Martin F."/>
            <person name="Thomas P.D."/>
            <person name="Tyler B.M."/>
            <person name="De Vries R.P."/>
            <person name="Kamoun S."/>
            <person name="Yandell M."/>
            <person name="Tisserat N."/>
            <person name="Buell C.R."/>
        </authorList>
    </citation>
    <scope>NUCLEOTIDE SEQUENCE</scope>
    <source>
        <strain evidence="2">DAOM:BR144</strain>
    </source>
</reference>
<dbReference type="InParanoid" id="K3WUE6"/>
<dbReference type="EMBL" id="GL376613">
    <property type="status" value="NOT_ANNOTATED_CDS"/>
    <property type="molecule type" value="Genomic_DNA"/>
</dbReference>
<dbReference type="Proteomes" id="UP000019132">
    <property type="component" value="Unassembled WGS sequence"/>
</dbReference>
<dbReference type="EnsemblProtists" id="PYU1_T008593">
    <property type="protein sequence ID" value="PYU1_T008593"/>
    <property type="gene ID" value="PYU1_G008577"/>
</dbReference>
<organism evidence="1 2">
    <name type="scientific">Globisporangium ultimum (strain ATCC 200006 / CBS 805.95 / DAOM BR144)</name>
    <name type="common">Pythium ultimum</name>
    <dbReference type="NCBI Taxonomy" id="431595"/>
    <lineage>
        <taxon>Eukaryota</taxon>
        <taxon>Sar</taxon>
        <taxon>Stramenopiles</taxon>
        <taxon>Oomycota</taxon>
        <taxon>Peronosporomycetes</taxon>
        <taxon>Pythiales</taxon>
        <taxon>Pythiaceae</taxon>
        <taxon>Globisporangium</taxon>
    </lineage>
</organism>
<evidence type="ECO:0008006" key="3">
    <source>
        <dbReference type="Google" id="ProtNLM"/>
    </source>
</evidence>
<reference evidence="1" key="3">
    <citation type="submission" date="2015-02" db="UniProtKB">
        <authorList>
            <consortium name="EnsemblProtists"/>
        </authorList>
    </citation>
    <scope>IDENTIFICATION</scope>
    <source>
        <strain evidence="1">DAOM BR144</strain>
    </source>
</reference>
<keyword evidence="2" id="KW-1185">Reference proteome</keyword>
<protein>
    <recommendedName>
        <fullName evidence="3">RGS domain-containing protein</fullName>
    </recommendedName>
</protein>
<accession>K3WUE6</accession>
<evidence type="ECO:0000313" key="1">
    <source>
        <dbReference type="EnsemblProtists" id="PYU1_T008593"/>
    </source>
</evidence>
<dbReference type="VEuPathDB" id="FungiDB:PYU1_G008577"/>
<sequence length="122" mass="13964">MSSDLRLRSIAVLQRSEKQNSLEQDKKFWSAVEGFKAVGASASILIADEATLKAKQKKIAVRIYEQFIDARSYHRLEWLDMYPEEVRFVTAHLATAPKHLFNMLQQTAQLRISAVISQRQAT</sequence>
<dbReference type="eggNOG" id="ENOG502T40C">
    <property type="taxonomic scope" value="Eukaryota"/>
</dbReference>
<name>K3WUE6_GLOUD</name>
<proteinExistence type="predicted"/>